<name>A0A085W2M1_9BACT</name>
<proteinExistence type="predicted"/>
<dbReference type="EMBL" id="JMCB01000024">
    <property type="protein sequence ID" value="KFE61934.1"/>
    <property type="molecule type" value="Genomic_DNA"/>
</dbReference>
<gene>
    <name evidence="1" type="ORF">DB31_4377</name>
</gene>
<sequence>MGVNGRSSFEGSSADAVTAVRQRRAIFKAEVMESVLDGGTEHALALHDWLCRPVASSTQ</sequence>
<dbReference type="Proteomes" id="UP000028725">
    <property type="component" value="Unassembled WGS sequence"/>
</dbReference>
<protein>
    <submittedName>
        <fullName evidence="1">Uncharacterized protein</fullName>
    </submittedName>
</protein>
<keyword evidence="2" id="KW-1185">Reference proteome</keyword>
<accession>A0A085W2M1</accession>
<reference evidence="1 2" key="1">
    <citation type="submission" date="2014-04" db="EMBL/GenBank/DDBJ databases">
        <title>Genome assembly of Hyalangium minutum DSM 14724.</title>
        <authorList>
            <person name="Sharma G."/>
            <person name="Subramanian S."/>
        </authorList>
    </citation>
    <scope>NUCLEOTIDE SEQUENCE [LARGE SCALE GENOMIC DNA]</scope>
    <source>
        <strain evidence="1 2">DSM 14724</strain>
    </source>
</reference>
<comment type="caution">
    <text evidence="1">The sequence shown here is derived from an EMBL/GenBank/DDBJ whole genome shotgun (WGS) entry which is preliminary data.</text>
</comment>
<evidence type="ECO:0000313" key="1">
    <source>
        <dbReference type="EMBL" id="KFE61934.1"/>
    </source>
</evidence>
<evidence type="ECO:0000313" key="2">
    <source>
        <dbReference type="Proteomes" id="UP000028725"/>
    </source>
</evidence>
<dbReference type="AlphaFoldDB" id="A0A085W2M1"/>
<organism evidence="1 2">
    <name type="scientific">Hyalangium minutum</name>
    <dbReference type="NCBI Taxonomy" id="394096"/>
    <lineage>
        <taxon>Bacteria</taxon>
        <taxon>Pseudomonadati</taxon>
        <taxon>Myxococcota</taxon>
        <taxon>Myxococcia</taxon>
        <taxon>Myxococcales</taxon>
        <taxon>Cystobacterineae</taxon>
        <taxon>Archangiaceae</taxon>
        <taxon>Hyalangium</taxon>
    </lineage>
</organism>